<dbReference type="STRING" id="283909.R7U0R6"/>
<proteinExistence type="predicted"/>
<dbReference type="EMBL" id="KB308622">
    <property type="protein sequence ID" value="ELT97246.1"/>
    <property type="molecule type" value="Genomic_DNA"/>
</dbReference>
<feature type="domain" description="Focadhesin C-terminal" evidence="1">
    <location>
        <begin position="1470"/>
        <end position="1607"/>
    </location>
</feature>
<dbReference type="PANTHER" id="PTHR16212">
    <property type="entry name" value="FOCADHESIN FAMILY MEMBER"/>
    <property type="match status" value="1"/>
</dbReference>
<evidence type="ECO:0000313" key="5">
    <source>
        <dbReference type="Proteomes" id="UP000014760"/>
    </source>
</evidence>
<dbReference type="EMBL" id="AMQN01010992">
    <property type="status" value="NOT_ANNOTATED_CDS"/>
    <property type="molecule type" value="Genomic_DNA"/>
</dbReference>
<evidence type="ECO:0000259" key="1">
    <source>
        <dbReference type="Pfam" id="PF11229"/>
    </source>
</evidence>
<dbReference type="GO" id="GO:0060147">
    <property type="term" value="P:regulation of post-transcriptional gene silencing"/>
    <property type="evidence" value="ECO:0007669"/>
    <property type="project" value="InterPro"/>
</dbReference>
<keyword evidence="5" id="KW-1185">Reference proteome</keyword>
<dbReference type="InterPro" id="IPR022542">
    <property type="entry name" value="FOCAD/RST1_DUF3730"/>
</dbReference>
<evidence type="ECO:0000313" key="3">
    <source>
        <dbReference type="EMBL" id="ELT97246.1"/>
    </source>
</evidence>
<dbReference type="PANTHER" id="PTHR16212:SF4">
    <property type="entry name" value="FOCADHESIN"/>
    <property type="match status" value="1"/>
</dbReference>
<feature type="domain" description="Focadhesin C-terminal" evidence="1">
    <location>
        <begin position="1622"/>
        <end position="1689"/>
    </location>
</feature>
<reference evidence="3 5" key="2">
    <citation type="journal article" date="2013" name="Nature">
        <title>Insights into bilaterian evolution from three spiralian genomes.</title>
        <authorList>
            <person name="Simakov O."/>
            <person name="Marletaz F."/>
            <person name="Cho S.J."/>
            <person name="Edsinger-Gonzales E."/>
            <person name="Havlak P."/>
            <person name="Hellsten U."/>
            <person name="Kuo D.H."/>
            <person name="Larsson T."/>
            <person name="Lv J."/>
            <person name="Arendt D."/>
            <person name="Savage R."/>
            <person name="Osoegawa K."/>
            <person name="de Jong P."/>
            <person name="Grimwood J."/>
            <person name="Chapman J.A."/>
            <person name="Shapiro H."/>
            <person name="Aerts A."/>
            <person name="Otillar R.P."/>
            <person name="Terry A.Y."/>
            <person name="Boore J.L."/>
            <person name="Grigoriev I.V."/>
            <person name="Lindberg D.R."/>
            <person name="Seaver E.C."/>
            <person name="Weisblat D.A."/>
            <person name="Putnam N.H."/>
            <person name="Rokhsar D.S."/>
        </authorList>
    </citation>
    <scope>NUCLEOTIDE SEQUENCE</scope>
    <source>
        <strain evidence="3 5">I ESC-2004</strain>
    </source>
</reference>
<feature type="domain" description="DUF3730" evidence="2">
    <location>
        <begin position="500"/>
        <end position="685"/>
    </location>
</feature>
<evidence type="ECO:0000259" key="2">
    <source>
        <dbReference type="Pfam" id="PF12530"/>
    </source>
</evidence>
<gene>
    <name evidence="3" type="ORF">CAPTEDRAFT_221086</name>
</gene>
<dbReference type="OrthoDB" id="6125419at2759"/>
<sequence length="1692" mass="185921">MEIAQERKLTTDPKNHSNLLSFGFHSVTMWDHCSVEQGAPDSSALSRLVTSVQSRHAADLPLTAKTHASEELRLLWEVVAWEDAVTCQAASHALSRMVQDAHADFHYVMHGFLGVAPHAKRLTGVLDGIANLLLLQTLIAPDDGSSPYGIRDAPHPFITVLVHRPECWSVLHAKVCEMLFNLKTAPSTLPLLDPFLRFCFLDPRHSEEFLALRLNLASSLVQCAQTNDDMMKWLLNLLPLFQISSAQQTAEVQQLISMLLRKTELMSESFVQQLVSNAVGFLAHCCHNDHECCSLVNLLRTLAQTVPEAFQAVSTWLQLSSILTTSPPSTLFNVLQIMEIIVGSCSTLNPLLLNMATLPLLMIISLPDASLSKNAFIKQTIINKNLASNIISEINDKNYEDYLNAKIEPCPLSCNINVNTYTYDNIGVLTNEMLTNDANTLAWLKHCGNSVKNSDTIPDQIVHLVSSVLLTHHNEAINKTALGLILTIAKIKPELSPSLLTLLLFRLNTEPASAFLLLRAIPEVITHKVAVGPALRFMQVLRAAGELKATSISLMTDLWKAQERCYPHLHESLTTQDALDSASYEIKLAKAASIRDICVTRPHQHGSDLLPSLSAMLLSPSCESGITVLCLQAMRSLCLEEVVDTRSTWDTIGSRMKSDERASVLCEVCTFLSLASSQDCEESKVTAGIKDAALKQALLQGDDPEDIELPAIEGQCFVNMLPFINTEALRGFGYFLQKQIEAEVKGLPRAVFHSSYRKQSSQASHARTISTVPDNLIRVHKMNKQPALNSSLSISLLFGYDPTIPTGRDGKSTRQHVMQHGKAYHQMLYTLMTEISPENWHQSLMLPYGWVAFMAKCFGAYTEMRKAECDLILDRGEAGNPDENRLSFQAAWLWARDKLTDLIKSMAKGNPKSTANAVHALAALVDASTDYSNGLDADEAKVVAMVPEHLGQGHWVNIVTNTLLSIVDVRYEPSSRIFNLSPQRGVQKGAPHVVRASACLALSHLIPHLITSHTDLIYQILESLMRELPSTSSNEGVTLLHLHHGIGLGLVLARLFEERFVDVAGTQSMVSVWKAVYELENICFGTYKNRQGSILGLGVALAAMCSEGRTDTKVHVSGVQEKLFVTLGTMTLEDDCYEQFTLCLAITSGAMYAANILSQENADCVVVKLYEEHCDNPENGGVALSLGTLCNALQAAEHPTVTDLSSKLSSSWLSGISGSDSSTNTIEASITGLLSLSGISKSLISVQMSALAESAHLSEIIKVLSRLLTDETHQDIRGSICWLLGLCYHSASCVSDSRASLPLNYHYLPTTSLLRALIDLLLSAIKYGQTVLPEKCLESALESFVKGTNERPLPPFNWSSLLSPLIRMGMTDEWTLQCLTIGVHQSLTSASAALFVSSWLNVALFDGLKIGSKVFLLQNLNVLLKVVSIGHLQDFLERSTVQCFMEDSDVLKEAVLTGVLGALKREISTLMCLCLSEIPGDVLERIISNDFNDPSTFSRGIFTRAYLVSRGERPLTWLNSAIEAAANQPESVDSLSILAECFHACKQSSFKSKGALRRLEWLLGLMGHIRAASVNSGPQPQVLRFLLQVLSLAVLCWAPSSKPSLLIIPHQSGLDFPAHLWSLLPEAMISLLSVEPWKQSSAKVVEWLRLLCEAPCWPVDSRCRLALRATLIGLRHSPDFRKAAVWSKVLAL</sequence>
<evidence type="ECO:0000313" key="4">
    <source>
        <dbReference type="EnsemblMetazoa" id="CapteP221086"/>
    </source>
</evidence>
<reference evidence="4" key="3">
    <citation type="submission" date="2015-06" db="UniProtKB">
        <authorList>
            <consortium name="EnsemblMetazoa"/>
        </authorList>
    </citation>
    <scope>IDENTIFICATION</scope>
</reference>
<dbReference type="InterPro" id="IPR045163">
    <property type="entry name" value="Focadhesin/RST1"/>
</dbReference>
<dbReference type="Pfam" id="PF11229">
    <property type="entry name" value="Focadhesin"/>
    <property type="match status" value="3"/>
</dbReference>
<organism evidence="3">
    <name type="scientific">Capitella teleta</name>
    <name type="common">Polychaete worm</name>
    <dbReference type="NCBI Taxonomy" id="283909"/>
    <lineage>
        <taxon>Eukaryota</taxon>
        <taxon>Metazoa</taxon>
        <taxon>Spiralia</taxon>
        <taxon>Lophotrochozoa</taxon>
        <taxon>Annelida</taxon>
        <taxon>Polychaeta</taxon>
        <taxon>Sedentaria</taxon>
        <taxon>Scolecida</taxon>
        <taxon>Capitellidae</taxon>
        <taxon>Capitella</taxon>
    </lineage>
</organism>
<dbReference type="HOGENOM" id="CLU_002970_0_0_1"/>
<dbReference type="Proteomes" id="UP000014760">
    <property type="component" value="Unassembled WGS sequence"/>
</dbReference>
<dbReference type="SUPFAM" id="SSF48371">
    <property type="entry name" value="ARM repeat"/>
    <property type="match status" value="1"/>
</dbReference>
<accession>R7U0R6</accession>
<dbReference type="EnsemblMetazoa" id="CapteT221086">
    <property type="protein sequence ID" value="CapteP221086"/>
    <property type="gene ID" value="CapteG221086"/>
</dbReference>
<dbReference type="InterPro" id="IPR021392">
    <property type="entry name" value="Focadhesin_C"/>
</dbReference>
<dbReference type="InterPro" id="IPR016024">
    <property type="entry name" value="ARM-type_fold"/>
</dbReference>
<reference evidence="5" key="1">
    <citation type="submission" date="2012-12" db="EMBL/GenBank/DDBJ databases">
        <authorList>
            <person name="Hellsten U."/>
            <person name="Grimwood J."/>
            <person name="Chapman J.A."/>
            <person name="Shapiro H."/>
            <person name="Aerts A."/>
            <person name="Otillar R.P."/>
            <person name="Terry A.Y."/>
            <person name="Boore J.L."/>
            <person name="Simakov O."/>
            <person name="Marletaz F."/>
            <person name="Cho S.-J."/>
            <person name="Edsinger-Gonzales E."/>
            <person name="Havlak P."/>
            <person name="Kuo D.-H."/>
            <person name="Larsson T."/>
            <person name="Lv J."/>
            <person name="Arendt D."/>
            <person name="Savage R."/>
            <person name="Osoegawa K."/>
            <person name="de Jong P."/>
            <person name="Lindberg D.R."/>
            <person name="Seaver E.C."/>
            <person name="Weisblat D.A."/>
            <person name="Putnam N.H."/>
            <person name="Grigoriev I.V."/>
            <person name="Rokhsar D.S."/>
        </authorList>
    </citation>
    <scope>NUCLEOTIDE SEQUENCE</scope>
    <source>
        <strain evidence="5">I ESC-2004</strain>
    </source>
</reference>
<name>R7U0R6_CAPTE</name>
<dbReference type="OMA" id="GQLFSWF"/>
<protein>
    <submittedName>
        <fullName evidence="3 4">Uncharacterized protein</fullName>
    </submittedName>
</protein>
<dbReference type="Pfam" id="PF12530">
    <property type="entry name" value="DUF3730"/>
    <property type="match status" value="1"/>
</dbReference>
<feature type="domain" description="Focadhesin C-terminal" evidence="1">
    <location>
        <begin position="1175"/>
        <end position="1465"/>
    </location>
</feature>